<dbReference type="SUPFAM" id="SSF54001">
    <property type="entry name" value="Cysteine proteinases"/>
    <property type="match status" value="1"/>
</dbReference>
<protein>
    <recommendedName>
        <fullName evidence="3">USP domain-containing protein</fullName>
    </recommendedName>
</protein>
<dbReference type="EMBL" id="JAAQHG020000006">
    <property type="protein sequence ID" value="KAL1588829.1"/>
    <property type="molecule type" value="Genomic_DNA"/>
</dbReference>
<dbReference type="InterPro" id="IPR001394">
    <property type="entry name" value="Peptidase_C19_UCH"/>
</dbReference>
<dbReference type="RefSeq" id="XP_069231934.1">
    <property type="nucleotide sequence ID" value="XM_069371293.1"/>
</dbReference>
<dbReference type="Pfam" id="PF00443">
    <property type="entry name" value="UCH"/>
    <property type="match status" value="1"/>
</dbReference>
<gene>
    <name evidence="4" type="ORF">WHR41_02687</name>
</gene>
<organism evidence="4 5">
    <name type="scientific">Cladosporium halotolerans</name>
    <dbReference type="NCBI Taxonomy" id="1052096"/>
    <lineage>
        <taxon>Eukaryota</taxon>
        <taxon>Fungi</taxon>
        <taxon>Dikarya</taxon>
        <taxon>Ascomycota</taxon>
        <taxon>Pezizomycotina</taxon>
        <taxon>Dothideomycetes</taxon>
        <taxon>Dothideomycetidae</taxon>
        <taxon>Cladosporiales</taxon>
        <taxon>Cladosporiaceae</taxon>
        <taxon>Cladosporium</taxon>
    </lineage>
</organism>
<feature type="coiled-coil region" evidence="1">
    <location>
        <begin position="2349"/>
        <end position="2376"/>
    </location>
</feature>
<dbReference type="PANTHER" id="PTHR24006">
    <property type="entry name" value="UBIQUITIN CARBOXYL-TERMINAL HYDROLASE"/>
    <property type="match status" value="1"/>
</dbReference>
<dbReference type="GO" id="GO:0016579">
    <property type="term" value="P:protein deubiquitination"/>
    <property type="evidence" value="ECO:0007669"/>
    <property type="project" value="InterPro"/>
</dbReference>
<accession>A0AB34L0A2</accession>
<dbReference type="PROSITE" id="PS00972">
    <property type="entry name" value="USP_1"/>
    <property type="match status" value="1"/>
</dbReference>
<comment type="caution">
    <text evidence="4">The sequence shown here is derived from an EMBL/GenBank/DDBJ whole genome shotgun (WGS) entry which is preliminary data.</text>
</comment>
<dbReference type="PROSITE" id="PS00973">
    <property type="entry name" value="USP_2"/>
    <property type="match status" value="1"/>
</dbReference>
<dbReference type="Proteomes" id="UP000803884">
    <property type="component" value="Unassembled WGS sequence"/>
</dbReference>
<dbReference type="InterPro" id="IPR038765">
    <property type="entry name" value="Papain-like_cys_pep_sf"/>
</dbReference>
<dbReference type="PROSITE" id="PS50235">
    <property type="entry name" value="USP_3"/>
    <property type="match status" value="1"/>
</dbReference>
<reference evidence="4 5" key="1">
    <citation type="journal article" date="2020" name="Microbiol. Resour. Announc.">
        <title>Draft Genome Sequence of a Cladosporium Species Isolated from the Mesophotic Ascidian Didemnum maculosum.</title>
        <authorList>
            <person name="Gioti A."/>
            <person name="Siaperas R."/>
            <person name="Nikolaivits E."/>
            <person name="Le Goff G."/>
            <person name="Ouazzani J."/>
            <person name="Kotoulas G."/>
            <person name="Topakas E."/>
        </authorList>
    </citation>
    <scope>NUCLEOTIDE SEQUENCE [LARGE SCALE GENOMIC DNA]</scope>
    <source>
        <strain evidence="4 5">TM138-S3</strain>
    </source>
</reference>
<feature type="compositionally biased region" description="Polar residues" evidence="2">
    <location>
        <begin position="1882"/>
        <end position="1899"/>
    </location>
</feature>
<dbReference type="InterPro" id="IPR028889">
    <property type="entry name" value="USP"/>
</dbReference>
<evidence type="ECO:0000256" key="1">
    <source>
        <dbReference type="SAM" id="Coils"/>
    </source>
</evidence>
<name>A0AB34L0A2_9PEZI</name>
<dbReference type="GO" id="GO:0005634">
    <property type="term" value="C:nucleus"/>
    <property type="evidence" value="ECO:0007669"/>
    <property type="project" value="TreeGrafter"/>
</dbReference>
<keyword evidence="5" id="KW-1185">Reference proteome</keyword>
<sequence>MSTTTNNTANSSPSPGARAAVANTTTPDRDHAADSDDSLARKRQRLSEEPEVLIEADEPEEMEVGDQIGNAIMIDDDVLDAAAYSDTFRVFANSTLEPMSEMYQLRRLVTGDDFLRMDILEGFVDWLEQHLQGTAHDKKQWQTKYLEDEPFFTNLAEFAHQVLTCGDLFETSSNPVRMNRLGVNLYSALGSLCLRVISFIPKMLEAPAARRDSAQPVASSQQQIPLFLYLSLLARLLNERTTFTVFLLTFGFRPGPSIARTSQAILSDDQIIPSLNAVLLNLSVRPREFTDAWITIAQVIYILSRTLCRADDEFHAGDGAHEVDSMFMSINEYVVPAICQKHPRALPMDFHTNLITLVSEVLRIAVIARPLPSVLQLYHRITKEDNTFACGIVDEPATEEKLQEACGNDQKVLAELVKDLWLLQVLKGYVSTDILDIKSKGIVVLRDLLKLSHSIHRTDPRGIEHPVLQHLARFLRIGNFIEYIFSADSHASLVKECSDVVAFLAVTGTYTDNESDLIWKACTTSVEAEFVKASFEVLKNMLIYIQPSQILHMARKYTKTPASALGMYGIAFLTEAFGKFHSFPPDSELQLEPMRICFDILKRLDADPAAPSTIPLRDAAFHEIAVLGFPHYNVDHRKVIYHMCLAEIKGRTKYSTTCMEVLNIFSRNPSSEEAELLLNLLPVRAALDELVHFVRSDAKQEMIGNHSVLDAVNIRLDLVLFFIGLSVCTEDKELEESLWDCTIGDSAINSRAREDALDHFISAPQHVKHPASIETLFQRGVEQFLPMMSADCATLRLIVFLREKVKESESKKEADELEQILEESSWQQLTRLTLTTSSERVATEGRMAITRILFPKNILRDNSHIVARQAAFARQHIDSLQTLQKEPDASNHRVSLVRGIGLLRTIHHQSKMLSPMNVAHVSPIELGDSDEAERIEFVVHIHGPQSNPIARTVQALENCHISDLGEALRSTSGVDDHDLVRNGSLTRLEDISSQTLHEAGIKASSVVSIRPRYTFDCDFGKVFASTSAVERIVLASFEVLEKLLDAEDEVAERVYHFLAEVSPPMPTRRRVLDQNASLDEIFPRDRQWRTLYSIHILASHLDECNKLGVADQNFILHGAKLLSALLLDSTRPVSPSVLFECLPGLVSFLQERPQNSPPPPYLENPKELGLRLLKITQQIQELDLHESPRQHPQSTQLSDRAELSRLAYSVVLQLARTDGLWEGIHSDKRFADAHESLLLSKDISVSHTTSVLMGDFVKERPDLVGSSYLTTLISLLPTAMKAECLTHGFFSLLGEVMWANSTVHTNDASVRSIIEKLVQHVWQYRHSETADLPLVDRKFLDLLSLLSISIDVLKSFKQPLRLGDLAVHIWDRLLFCDDPKPSLTEMTVAGEHSSSTTNLTLRGHGDVSALDDDLAEPKAPTIVHARATNVPPTPLYHASSRATCLEIVRKVCDDQETYGWLLGRTTQAVQWIERVRGAWFNPRQYLRAPEACSGLSNLGMTCYMNSLLQQMYSNVQFRKFIFDTPLLDASNQDLLWHVKKLFAQMQNLVQPWVDTQELARYLNISVDTQEDVHGFYTIFMSALESCLPDPPARAAFNGMFSGKLATQVQGSCGHVSARTEPFSDLSITVQNKQSLADSLAEFVQGEPMQGANKYKCLSCDADNGGKLVDAMRRTCLEDVPDHLTVCLKRFTFDMMGQESKNNDFFQFPEEIDLKQYELSHLGNADGSTTPDVFKLVGVIVHSGILTFGHYWSYVRLRYPDPNISQWVRLEDTNSRPAQGFEEVQNECFGGGNRTHNGYVLFYQRESSFQKASSAITEPYGNLPSTTVLPPRVSMPDDLFQQVHEVNVSRQRTAQVFDSGFHKFIMDITHDFHLRASEPVASEDSSPTSETASKSGGQESSAANSSLTVLLARCAIKYLEHVLLSENIPQKLSHFLLTLKMQTTSCPKLVHCLISEICADPSFFIQIVDHDNEVTRNSMRTFLRECLTHIRENDEVNYEEDVRKLITVHATQLSSLDDRHLRFVDFFSVPFEVSVMGHAETEIVCDAGYISWILDVAMSLPFDAGSQSMPNLRDAAKKRRVGFAPLWQFMGLVLLNVNNSAQDDWELAETSVETRSSILQALLTHKIRPDSPLLKWMALAIWQNADTSDWSEFPAAQLIQRMISVSPPDMETRQIISESLIRLLRKDEVYRLPLFYMVTALIASCGDSPESDFIISEVIKGVKEHDKPPYKLMLEFFETVMHFAPIGVTKYVAVWAPHWLLPQSKASKRTIAWLASHFFVADCVSRASATRDVYGTDLDVARSLTVRSLADQCMRFLLDARDVDERASYPQVHAVLSDARVWMTGFLASCEKVLRAAKEAQNRAAKALEDADEDDDEEEAKVEDVYPRLSEEMAEEYRNLAPAAVQLDSLLMEIELAGCEDEVDDEGDSSAFEDTEDEDA</sequence>
<dbReference type="Gene3D" id="3.90.70.10">
    <property type="entry name" value="Cysteine proteinases"/>
    <property type="match status" value="1"/>
</dbReference>
<dbReference type="InterPro" id="IPR018200">
    <property type="entry name" value="USP_CS"/>
</dbReference>
<evidence type="ECO:0000256" key="2">
    <source>
        <dbReference type="SAM" id="MobiDB-lite"/>
    </source>
</evidence>
<dbReference type="GO" id="GO:0005829">
    <property type="term" value="C:cytosol"/>
    <property type="evidence" value="ECO:0007669"/>
    <property type="project" value="TreeGrafter"/>
</dbReference>
<feature type="region of interest" description="Disordered" evidence="2">
    <location>
        <begin position="1"/>
        <end position="50"/>
    </location>
</feature>
<dbReference type="GO" id="GO:0004843">
    <property type="term" value="F:cysteine-type deubiquitinase activity"/>
    <property type="evidence" value="ECO:0007669"/>
    <property type="project" value="InterPro"/>
</dbReference>
<feature type="region of interest" description="Disordered" evidence="2">
    <location>
        <begin position="1877"/>
        <end position="1899"/>
    </location>
</feature>
<proteinExistence type="predicted"/>
<keyword evidence="1" id="KW-0175">Coiled coil</keyword>
<evidence type="ECO:0000313" key="4">
    <source>
        <dbReference type="EMBL" id="KAL1588829.1"/>
    </source>
</evidence>
<dbReference type="InterPro" id="IPR050164">
    <property type="entry name" value="Peptidase_C19"/>
</dbReference>
<feature type="region of interest" description="Disordered" evidence="2">
    <location>
        <begin position="2417"/>
        <end position="2439"/>
    </location>
</feature>
<feature type="compositionally biased region" description="Basic and acidic residues" evidence="2">
    <location>
        <begin position="27"/>
        <end position="48"/>
    </location>
</feature>
<feature type="compositionally biased region" description="Low complexity" evidence="2">
    <location>
        <begin position="1"/>
        <end position="15"/>
    </location>
</feature>
<feature type="domain" description="USP" evidence="3">
    <location>
        <begin position="1493"/>
        <end position="1805"/>
    </location>
</feature>
<dbReference type="GeneID" id="96004131"/>
<evidence type="ECO:0000259" key="3">
    <source>
        <dbReference type="PROSITE" id="PS50235"/>
    </source>
</evidence>
<evidence type="ECO:0000313" key="5">
    <source>
        <dbReference type="Proteomes" id="UP000803884"/>
    </source>
</evidence>